<dbReference type="InterPro" id="IPR027417">
    <property type="entry name" value="P-loop_NTPase"/>
</dbReference>
<proteinExistence type="predicted"/>
<sequence length="1336" mass="135500">MSRKDDGLPMLPPWLSESEVTQVGYEAPVQNLPHEDLIPETPKRGRFKTRPAEPERQEGSRPEKRRKGWRRGRDEQPEQPQAMPPQGPPMQGPQGTPPQFYAEPHGRPDGPWGPSGPQQGGPQPQQGGPQSGPQQQPEPPRHPLPTRHPSQPSAAFQPLGTRPTPNAEFTPPAAELAQPEQPPPSTEATVRYQAARPDLPPRPPLPESPVGQPHSPSGEQQATPGPSGRETPETDAPPPWLVTPDSAAPEQGSASRPNPAAAPGVTPPSGEPGIPQSGPQAPPAWLNRPDPLPPRPDLELPPPPGEFADPSGEIATEAGRSGATPDAAGPVSPGAVEGAAPTRGESAPGTPGLDDGPGSRPGTPESGAIETGPGFRATHDSSAAFQSATGADSAVRPDAGVVGAQGSSGTPESGHGTDQDRSAPHRSGPGIPAGPGEIGSGSVEFGDAPGSIPVRSAAAEGSGPVPVRPGETDAAEFDAGNGADETSRGGESARPNGAAEPQRLSGGRLSGGSWQTGPLTPEGSGAPGQADSGWVTSGSDAGAGRSGVGGRHRVSAQYEATEAEALAKAADYAPAGDTSAGTMGYVGDLPGSPNQPGDSSRDANGGGQPQYGPTGYASGPPNPQAPGQNPYGPGPAAPPYAPVSDQPASYLPPGVGYAPTGPYVPGQPPYTPGMNQSAPGGAGFHQPPVSGNPSVPAGYGQPSAAPGGPDAQAGFHQPPYAPTGDQPGPGTPTGYAPTSDQPGPNGPGNQGTPTGYAPGTDQPSLHGPGGQGVPTGYAPTSDQAGPHGPGNQSAPTGYVPGSDQPSLHGPGSQGTPTGYAPTSDQAGPHGPGNQSAPTAYVSGGDQPGPHGPVSQGTPTGYVPGSDQSSPHGPSNQGAPTGYAPGSDQPGPHGPGNQGAPTGYVPGSDQPGPHGPSNQGAPTGYAPGSDQPGPHGPGSQGAPTGYAPTSDQAGPVGQAPGGGQPGGHYAPGETSGAAAGYGPTPPYAPGPDQQGQYGPHVQSVPGLGPATGGFRAGQYPQGPQYQQGPPPSLDDVPMRRATKAPGSGWRKAVHHASRGAINPGMSAEERRLQELVARIRQPVRGDYRIAVLSLKGGVGKTTTTMGLGSTFASIRGDRVIAVDANPDFGTLSQRVPLQTRSTVRDLLLDPAIQRYSDVRRHTSQSTSRLEVLASERDPAASEAFSEEEYRAVARILQRFYNIILTDCGTGLMHSAMSGVLDLAHSLVLISSPAIDGARSAAATLDWLSLHGHDHLVRNAVVVINSPRAGSPNVGIQQLREYFLSRCRAVHIIPFDPHMSEGAEIDLHRLNKTTKRAYVELAATVADDFATDHRRNWS</sequence>
<keyword evidence="4" id="KW-1185">Reference proteome</keyword>
<accession>A0A6G9Y7E8</accession>
<reference evidence="3 4" key="1">
    <citation type="journal article" date="2019" name="ACS Chem. Biol.">
        <title>Identification and Mobilization of a Cryptic Antibiotic Biosynthesis Gene Locus from a Human-Pathogenic Nocardia Isolate.</title>
        <authorList>
            <person name="Herisse M."/>
            <person name="Ishida K."/>
            <person name="Porter J.L."/>
            <person name="Howden B."/>
            <person name="Hertweck C."/>
            <person name="Stinear T.P."/>
            <person name="Pidot S.J."/>
        </authorList>
    </citation>
    <scope>NUCLEOTIDE SEQUENCE [LARGE SCALE GENOMIC DNA]</scope>
    <source>
        <strain evidence="3 4">AUSMDU00012717</strain>
    </source>
</reference>
<protein>
    <submittedName>
        <fullName evidence="3">AAA family ATPase</fullName>
    </submittedName>
</protein>
<feature type="region of interest" description="Disordered" evidence="1">
    <location>
        <begin position="25"/>
        <end position="555"/>
    </location>
</feature>
<feature type="compositionally biased region" description="Basic and acidic residues" evidence="1">
    <location>
        <begin position="50"/>
        <end position="62"/>
    </location>
</feature>
<feature type="compositionally biased region" description="Pro residues" evidence="1">
    <location>
        <begin position="198"/>
        <end position="207"/>
    </location>
</feature>
<evidence type="ECO:0000313" key="3">
    <source>
        <dbReference type="EMBL" id="QIS09017.1"/>
    </source>
</evidence>
<dbReference type="GO" id="GO:0016887">
    <property type="term" value="F:ATP hydrolysis activity"/>
    <property type="evidence" value="ECO:0007669"/>
    <property type="project" value="TreeGrafter"/>
</dbReference>
<dbReference type="GO" id="GO:0051782">
    <property type="term" value="P:negative regulation of cell division"/>
    <property type="evidence" value="ECO:0007669"/>
    <property type="project" value="TreeGrafter"/>
</dbReference>
<dbReference type="GO" id="GO:0005829">
    <property type="term" value="C:cytosol"/>
    <property type="evidence" value="ECO:0007669"/>
    <property type="project" value="TreeGrafter"/>
</dbReference>
<dbReference type="GO" id="GO:0009898">
    <property type="term" value="C:cytoplasmic side of plasma membrane"/>
    <property type="evidence" value="ECO:0007669"/>
    <property type="project" value="TreeGrafter"/>
</dbReference>
<feature type="compositionally biased region" description="Low complexity" evidence="1">
    <location>
        <begin position="966"/>
        <end position="981"/>
    </location>
</feature>
<feature type="compositionally biased region" description="Polar residues" evidence="1">
    <location>
        <begin position="380"/>
        <end position="390"/>
    </location>
</feature>
<dbReference type="Gene3D" id="3.40.50.300">
    <property type="entry name" value="P-loop containing nucleotide triphosphate hydrolases"/>
    <property type="match status" value="1"/>
</dbReference>
<evidence type="ECO:0000256" key="1">
    <source>
        <dbReference type="SAM" id="MobiDB-lite"/>
    </source>
</evidence>
<feature type="compositionally biased region" description="Pro residues" evidence="1">
    <location>
        <begin position="290"/>
        <end position="305"/>
    </location>
</feature>
<feature type="compositionally biased region" description="Low complexity" evidence="1">
    <location>
        <begin position="503"/>
        <end position="513"/>
    </location>
</feature>
<evidence type="ECO:0000259" key="2">
    <source>
        <dbReference type="Pfam" id="PF01656"/>
    </source>
</evidence>
<feature type="compositionally biased region" description="Low complexity" evidence="1">
    <location>
        <begin position="110"/>
        <end position="135"/>
    </location>
</feature>
<dbReference type="GO" id="GO:0005524">
    <property type="term" value="F:ATP binding"/>
    <property type="evidence" value="ECO:0007669"/>
    <property type="project" value="TreeGrafter"/>
</dbReference>
<feature type="compositionally biased region" description="Pro residues" evidence="1">
    <location>
        <begin position="632"/>
        <end position="641"/>
    </location>
</feature>
<dbReference type="InterPro" id="IPR002586">
    <property type="entry name" value="CobQ/CobB/MinD/ParA_Nub-bd_dom"/>
</dbReference>
<dbReference type="InterPro" id="IPR050625">
    <property type="entry name" value="ParA/MinD_ATPase"/>
</dbReference>
<dbReference type="Pfam" id="PF01656">
    <property type="entry name" value="CbiA"/>
    <property type="match status" value="1"/>
</dbReference>
<feature type="region of interest" description="Disordered" evidence="1">
    <location>
        <begin position="574"/>
        <end position="1058"/>
    </location>
</feature>
<feature type="compositionally biased region" description="Polar residues" evidence="1">
    <location>
        <begin position="865"/>
        <end position="878"/>
    </location>
</feature>
<dbReference type="KEGG" id="nah:F5544_05525"/>
<evidence type="ECO:0000313" key="4">
    <source>
        <dbReference type="Proteomes" id="UP000503540"/>
    </source>
</evidence>
<dbReference type="PANTHER" id="PTHR43384:SF14">
    <property type="entry name" value="ESX-1 SECRETION-ASSOCIATED PROTEIN ESPI"/>
    <property type="match status" value="1"/>
</dbReference>
<feature type="compositionally biased region" description="Polar residues" evidence="1">
    <location>
        <begin position="813"/>
        <end position="825"/>
    </location>
</feature>
<organism evidence="3 4">
    <name type="scientific">Nocardia arthritidis</name>
    <dbReference type="NCBI Taxonomy" id="228602"/>
    <lineage>
        <taxon>Bacteria</taxon>
        <taxon>Bacillati</taxon>
        <taxon>Actinomycetota</taxon>
        <taxon>Actinomycetes</taxon>
        <taxon>Mycobacteriales</taxon>
        <taxon>Nocardiaceae</taxon>
        <taxon>Nocardia</taxon>
    </lineage>
</organism>
<dbReference type="SUPFAM" id="SSF52540">
    <property type="entry name" value="P-loop containing nucleoside triphosphate hydrolases"/>
    <property type="match status" value="1"/>
</dbReference>
<feature type="compositionally biased region" description="Polar residues" evidence="1">
    <location>
        <begin position="214"/>
        <end position="224"/>
    </location>
</feature>
<gene>
    <name evidence="3" type="ORF">F5544_05525</name>
</gene>
<name>A0A6G9Y7E8_9NOCA</name>
<feature type="compositionally biased region" description="Low complexity" evidence="1">
    <location>
        <begin position="1016"/>
        <end position="1026"/>
    </location>
</feature>
<dbReference type="EMBL" id="CP046172">
    <property type="protein sequence ID" value="QIS09017.1"/>
    <property type="molecule type" value="Genomic_DNA"/>
</dbReference>
<feature type="compositionally biased region" description="Low complexity" evidence="1">
    <location>
        <begin position="722"/>
        <end position="743"/>
    </location>
</feature>
<dbReference type="PANTHER" id="PTHR43384">
    <property type="entry name" value="SEPTUM SITE-DETERMINING PROTEIN MIND HOMOLOG, CHLOROPLASTIC-RELATED"/>
    <property type="match status" value="1"/>
</dbReference>
<feature type="compositionally biased region" description="Pro residues" evidence="1">
    <location>
        <begin position="82"/>
        <end position="91"/>
    </location>
</feature>
<dbReference type="Proteomes" id="UP000503540">
    <property type="component" value="Chromosome"/>
</dbReference>
<feature type="domain" description="CobQ/CobB/MinD/ParA nucleotide binding" evidence="2">
    <location>
        <begin position="1088"/>
        <end position="1298"/>
    </location>
</feature>
<feature type="compositionally biased region" description="Basic and acidic residues" evidence="1">
    <location>
        <begin position="33"/>
        <end position="43"/>
    </location>
</feature>